<proteinExistence type="predicted"/>
<keyword evidence="1" id="KW-0175">Coiled coil</keyword>
<accession>A0A4S9DBR3</accession>
<keyword evidence="2" id="KW-1133">Transmembrane helix</keyword>
<feature type="transmembrane region" description="Helical" evidence="2">
    <location>
        <begin position="26"/>
        <end position="46"/>
    </location>
</feature>
<evidence type="ECO:0000256" key="2">
    <source>
        <dbReference type="SAM" id="Phobius"/>
    </source>
</evidence>
<feature type="coiled-coil region" evidence="1">
    <location>
        <begin position="126"/>
        <end position="177"/>
    </location>
</feature>
<dbReference type="EMBL" id="QZAS01000001">
    <property type="protein sequence ID" value="THX17975.1"/>
    <property type="molecule type" value="Genomic_DNA"/>
</dbReference>
<organism evidence="3">
    <name type="scientific">Aureobasidium pullulans</name>
    <name type="common">Black yeast</name>
    <name type="synonym">Pullularia pullulans</name>
    <dbReference type="NCBI Taxonomy" id="5580"/>
    <lineage>
        <taxon>Eukaryota</taxon>
        <taxon>Fungi</taxon>
        <taxon>Dikarya</taxon>
        <taxon>Ascomycota</taxon>
        <taxon>Pezizomycotina</taxon>
        <taxon>Dothideomycetes</taxon>
        <taxon>Dothideomycetidae</taxon>
        <taxon>Dothideales</taxon>
        <taxon>Saccotheciaceae</taxon>
        <taxon>Aureobasidium</taxon>
    </lineage>
</organism>
<comment type="caution">
    <text evidence="3">The sequence shown here is derived from an EMBL/GenBank/DDBJ whole genome shotgun (WGS) entry which is preliminary data.</text>
</comment>
<reference evidence="3" key="1">
    <citation type="submission" date="2018-10" db="EMBL/GenBank/DDBJ databases">
        <title>Fifty Aureobasidium pullulans genomes reveal a recombining polyextremotolerant generalist.</title>
        <authorList>
            <person name="Gostincar C."/>
            <person name="Turk M."/>
            <person name="Zajc J."/>
            <person name="Gunde-Cimerman N."/>
        </authorList>
    </citation>
    <scope>NUCLEOTIDE SEQUENCE [LARGE SCALE GENOMIC DNA]</scope>
    <source>
        <strain evidence="3">EXF-10085</strain>
    </source>
</reference>
<keyword evidence="2" id="KW-0812">Transmembrane</keyword>
<evidence type="ECO:0000256" key="1">
    <source>
        <dbReference type="SAM" id="Coils"/>
    </source>
</evidence>
<dbReference type="AlphaFoldDB" id="A0A4S9DBR3"/>
<keyword evidence="2" id="KW-0472">Membrane</keyword>
<name>A0A4S9DBR3_AURPU</name>
<feature type="transmembrane region" description="Helical" evidence="2">
    <location>
        <begin position="58"/>
        <end position="77"/>
    </location>
</feature>
<evidence type="ECO:0000313" key="3">
    <source>
        <dbReference type="EMBL" id="THX17975.1"/>
    </source>
</evidence>
<protein>
    <submittedName>
        <fullName evidence="3">Uncharacterized protein</fullName>
    </submittedName>
</protein>
<sequence length="178" mass="19583">MVHSAINCVYIDLAGHLGTYHTLTHLYLAISAVGALAGIKFVRGPFASLSPRPGTQRICALAGLGCALGTISMTVILDTTGYRKSLSKRSGLEKYGMCRGFVGSRPRACSSGISQAKIVSDEKKMNAGKSLEMISLEHKISELERRFEKKAREMAEIRLVELRMDKLESKLAIWEDRH</sequence>
<gene>
    <name evidence="3" type="ORF">D6D13_00210</name>
</gene>